<comment type="caution">
    <text evidence="2">The sequence shown here is derived from an EMBL/GenBank/DDBJ whole genome shotgun (WGS) entry which is preliminary data.</text>
</comment>
<name>A0ABV4P2M1_9GAMM</name>
<dbReference type="Proteomes" id="UP001569428">
    <property type="component" value="Unassembled WGS sequence"/>
</dbReference>
<keyword evidence="3" id="KW-1185">Reference proteome</keyword>
<feature type="signal peptide" evidence="1">
    <location>
        <begin position="1"/>
        <end position="21"/>
    </location>
</feature>
<proteinExistence type="predicted"/>
<organism evidence="2 3">
    <name type="scientific">Microbulbifer epialgicus</name>
    <dbReference type="NCBI Taxonomy" id="393907"/>
    <lineage>
        <taxon>Bacteria</taxon>
        <taxon>Pseudomonadati</taxon>
        <taxon>Pseudomonadota</taxon>
        <taxon>Gammaproteobacteria</taxon>
        <taxon>Cellvibrionales</taxon>
        <taxon>Microbulbiferaceae</taxon>
        <taxon>Microbulbifer</taxon>
    </lineage>
</organism>
<dbReference type="RefSeq" id="WP_371839626.1">
    <property type="nucleotide sequence ID" value="NZ_JBGMEK010000031.1"/>
</dbReference>
<dbReference type="EMBL" id="JBGMEK010000031">
    <property type="protein sequence ID" value="MFA0812013.1"/>
    <property type="molecule type" value="Genomic_DNA"/>
</dbReference>
<protein>
    <submittedName>
        <fullName evidence="2">Uncharacterized protein</fullName>
    </submittedName>
</protein>
<evidence type="ECO:0000256" key="1">
    <source>
        <dbReference type="SAM" id="SignalP"/>
    </source>
</evidence>
<evidence type="ECO:0000313" key="2">
    <source>
        <dbReference type="EMBL" id="MFA0812013.1"/>
    </source>
</evidence>
<accession>A0ABV4P2M1</accession>
<gene>
    <name evidence="2" type="ORF">ACCI49_13915</name>
</gene>
<keyword evidence="1" id="KW-0732">Signal</keyword>
<reference evidence="2 3" key="1">
    <citation type="submission" date="2024-08" db="EMBL/GenBank/DDBJ databases">
        <authorList>
            <person name="Ishaq N."/>
        </authorList>
    </citation>
    <scope>NUCLEOTIDE SEQUENCE [LARGE SCALE GENOMIC DNA]</scope>
    <source>
        <strain evidence="2 3">DSM 18651</strain>
    </source>
</reference>
<feature type="chain" id="PRO_5045218228" evidence="1">
    <location>
        <begin position="22"/>
        <end position="108"/>
    </location>
</feature>
<evidence type="ECO:0000313" key="3">
    <source>
        <dbReference type="Proteomes" id="UP001569428"/>
    </source>
</evidence>
<sequence>MRLTKILIAGVFCLTSFSANAEWTGAKKITYLKAEDSGIHFKLEGFVNNYEVTASCTDNFYMNKNTTDNYEAKVSFLLSAYMSDKQVNISFGNCDPSGHIAASSVAFN</sequence>